<feature type="transmembrane region" description="Helical" evidence="9">
    <location>
        <begin position="60"/>
        <end position="78"/>
    </location>
</feature>
<evidence type="ECO:0000313" key="12">
    <source>
        <dbReference type="Proteomes" id="UP000050864"/>
    </source>
</evidence>
<evidence type="ECO:0000256" key="2">
    <source>
        <dbReference type="ARBA" id="ARBA00008537"/>
    </source>
</evidence>
<dbReference type="InterPro" id="IPR011701">
    <property type="entry name" value="MFS"/>
</dbReference>
<evidence type="ECO:0000256" key="8">
    <source>
        <dbReference type="ARBA" id="ARBA00023136"/>
    </source>
</evidence>
<evidence type="ECO:0000313" key="11">
    <source>
        <dbReference type="EMBL" id="KRG65320.1"/>
    </source>
</evidence>
<keyword evidence="5" id="KW-0997">Cell inner membrane</keyword>
<feature type="transmembrane region" description="Helical" evidence="9">
    <location>
        <begin position="344"/>
        <end position="363"/>
    </location>
</feature>
<feature type="transmembrane region" description="Helical" evidence="9">
    <location>
        <begin position="148"/>
        <end position="170"/>
    </location>
</feature>
<evidence type="ECO:0000256" key="5">
    <source>
        <dbReference type="ARBA" id="ARBA00022519"/>
    </source>
</evidence>
<dbReference type="PANTHER" id="PTHR42718">
    <property type="entry name" value="MAJOR FACILITATOR SUPERFAMILY MULTIDRUG TRANSPORTER MFSC"/>
    <property type="match status" value="1"/>
</dbReference>
<dbReference type="PATRIC" id="fig|405444.3.peg.3476"/>
<evidence type="ECO:0000256" key="3">
    <source>
        <dbReference type="ARBA" id="ARBA00022448"/>
    </source>
</evidence>
<dbReference type="OrthoDB" id="9812221at2"/>
<dbReference type="AlphaFoldDB" id="A0A0R0CK70"/>
<dbReference type="SUPFAM" id="SSF103473">
    <property type="entry name" value="MFS general substrate transporter"/>
    <property type="match status" value="1"/>
</dbReference>
<evidence type="ECO:0000256" key="9">
    <source>
        <dbReference type="SAM" id="Phobius"/>
    </source>
</evidence>
<dbReference type="GO" id="GO:1990961">
    <property type="term" value="P:xenobiotic detoxification by transmembrane export across the plasma membrane"/>
    <property type="evidence" value="ECO:0007669"/>
    <property type="project" value="UniProtKB-ARBA"/>
</dbReference>
<dbReference type="Pfam" id="PF07690">
    <property type="entry name" value="MFS_1"/>
    <property type="match status" value="1"/>
</dbReference>
<evidence type="ECO:0000256" key="4">
    <source>
        <dbReference type="ARBA" id="ARBA00022475"/>
    </source>
</evidence>
<feature type="transmembrane region" description="Helical" evidence="9">
    <location>
        <begin position="281"/>
        <end position="300"/>
    </location>
</feature>
<feature type="domain" description="Major facilitator superfamily (MFS) profile" evidence="10">
    <location>
        <begin position="24"/>
        <end position="509"/>
    </location>
</feature>
<comment type="caution">
    <text evidence="11">The sequence shown here is derived from an EMBL/GenBank/DDBJ whole genome shotgun (WGS) entry which is preliminary data.</text>
</comment>
<keyword evidence="8 9" id="KW-0472">Membrane</keyword>
<name>A0A0R0CK70_9GAMM</name>
<feature type="transmembrane region" description="Helical" evidence="9">
    <location>
        <begin position="122"/>
        <end position="141"/>
    </location>
</feature>
<evidence type="ECO:0000256" key="6">
    <source>
        <dbReference type="ARBA" id="ARBA00022692"/>
    </source>
</evidence>
<evidence type="ECO:0000256" key="1">
    <source>
        <dbReference type="ARBA" id="ARBA00004429"/>
    </source>
</evidence>
<dbReference type="RefSeq" id="WP_057632279.1">
    <property type="nucleotide sequence ID" value="NZ_LDJI01000008.1"/>
</dbReference>
<keyword evidence="4" id="KW-1003">Cell membrane</keyword>
<dbReference type="InterPro" id="IPR004638">
    <property type="entry name" value="EmrB-like"/>
</dbReference>
<dbReference type="EMBL" id="LDJI01000008">
    <property type="protein sequence ID" value="KRG65320.1"/>
    <property type="molecule type" value="Genomic_DNA"/>
</dbReference>
<feature type="transmembrane region" description="Helical" evidence="9">
    <location>
        <begin position="486"/>
        <end position="504"/>
    </location>
</feature>
<dbReference type="CDD" id="cd17503">
    <property type="entry name" value="MFS_LmrB_MDR_like"/>
    <property type="match status" value="1"/>
</dbReference>
<dbReference type="PANTHER" id="PTHR42718:SF9">
    <property type="entry name" value="MAJOR FACILITATOR SUPERFAMILY MULTIDRUG TRANSPORTER MFSC"/>
    <property type="match status" value="1"/>
</dbReference>
<feature type="transmembrane region" description="Helical" evidence="9">
    <location>
        <begin position="210"/>
        <end position="229"/>
    </location>
</feature>
<keyword evidence="12" id="KW-1185">Reference proteome</keyword>
<feature type="transmembrane region" description="Helical" evidence="9">
    <location>
        <begin position="90"/>
        <end position="116"/>
    </location>
</feature>
<protein>
    <submittedName>
        <fullName evidence="11">Multidrug resistance protein B</fullName>
    </submittedName>
</protein>
<feature type="transmembrane region" description="Helical" evidence="9">
    <location>
        <begin position="369"/>
        <end position="391"/>
    </location>
</feature>
<dbReference type="GO" id="GO:0005886">
    <property type="term" value="C:plasma membrane"/>
    <property type="evidence" value="ECO:0007669"/>
    <property type="project" value="UniProtKB-SubCell"/>
</dbReference>
<gene>
    <name evidence="11" type="primary">emrB</name>
    <name evidence="11" type="ORF">ABB26_03905</name>
</gene>
<feature type="transmembrane region" description="Helical" evidence="9">
    <location>
        <begin position="312"/>
        <end position="332"/>
    </location>
</feature>
<comment type="similarity">
    <text evidence="2">Belongs to the major facilitator superfamily. EmrB family.</text>
</comment>
<reference evidence="11 12" key="1">
    <citation type="submission" date="2015-05" db="EMBL/GenBank/DDBJ databases">
        <title>Genome sequencing and analysis of members of genus Stenotrophomonas.</title>
        <authorList>
            <person name="Patil P.P."/>
            <person name="Midha S."/>
            <person name="Patil P.B."/>
        </authorList>
    </citation>
    <scope>NUCLEOTIDE SEQUENCE [LARGE SCALE GENOMIC DNA]</scope>
    <source>
        <strain evidence="11 12">DSM 18929</strain>
    </source>
</reference>
<keyword evidence="7 9" id="KW-1133">Transmembrane helix</keyword>
<dbReference type="Gene3D" id="1.20.1250.20">
    <property type="entry name" value="MFS general substrate transporter like domains"/>
    <property type="match status" value="1"/>
</dbReference>
<evidence type="ECO:0000256" key="7">
    <source>
        <dbReference type="ARBA" id="ARBA00022989"/>
    </source>
</evidence>
<dbReference type="STRING" id="405444.ABB26_03905"/>
<dbReference type="NCBIfam" id="TIGR00711">
    <property type="entry name" value="efflux_EmrB"/>
    <property type="match status" value="1"/>
</dbReference>
<dbReference type="FunFam" id="1.20.1720.10:FF:000002">
    <property type="entry name" value="Multidrug resistance protein B"/>
    <property type="match status" value="1"/>
</dbReference>
<feature type="transmembrane region" description="Helical" evidence="9">
    <location>
        <begin position="241"/>
        <end position="260"/>
    </location>
</feature>
<comment type="subcellular location">
    <subcellularLocation>
        <location evidence="1">Cell inner membrane</location>
        <topology evidence="1">Multi-pass membrane protein</topology>
    </subcellularLocation>
</comment>
<organism evidence="11 12">
    <name type="scientific">Stenotrophomonas humi</name>
    <dbReference type="NCBI Taxonomy" id="405444"/>
    <lineage>
        <taxon>Bacteria</taxon>
        <taxon>Pseudomonadati</taxon>
        <taxon>Pseudomonadota</taxon>
        <taxon>Gammaproteobacteria</taxon>
        <taxon>Lysobacterales</taxon>
        <taxon>Lysobacteraceae</taxon>
        <taxon>Stenotrophomonas</taxon>
    </lineage>
</organism>
<feature type="transmembrane region" description="Helical" evidence="9">
    <location>
        <begin position="176"/>
        <end position="198"/>
    </location>
</feature>
<dbReference type="Gene3D" id="1.20.1720.10">
    <property type="entry name" value="Multidrug resistance protein D"/>
    <property type="match status" value="1"/>
</dbReference>
<dbReference type="GO" id="GO:0022857">
    <property type="term" value="F:transmembrane transporter activity"/>
    <property type="evidence" value="ECO:0007669"/>
    <property type="project" value="InterPro"/>
</dbReference>
<proteinExistence type="inferred from homology"/>
<keyword evidence="6 9" id="KW-0812">Transmembrane</keyword>
<dbReference type="InterPro" id="IPR036259">
    <property type="entry name" value="MFS_trans_sf"/>
</dbReference>
<dbReference type="PROSITE" id="PS50850">
    <property type="entry name" value="MFS"/>
    <property type="match status" value="1"/>
</dbReference>
<dbReference type="Proteomes" id="UP000050864">
    <property type="component" value="Unassembled WGS sequence"/>
</dbReference>
<keyword evidence="3" id="KW-0813">Transport</keyword>
<dbReference type="GO" id="GO:0015721">
    <property type="term" value="P:bile acid and bile salt transport"/>
    <property type="evidence" value="ECO:0007669"/>
    <property type="project" value="UniProtKB-ARBA"/>
</dbReference>
<dbReference type="InterPro" id="IPR020846">
    <property type="entry name" value="MFS_dom"/>
</dbReference>
<accession>A0A0R0CK70</accession>
<sequence>MSAQAPTAPAAPAVGAGPANVALCTAGLALASFMQVLDTTIANVSLPTIAGNLGASSQQATWVITSFAVSTAIALPLTGWLSRRFGEVKLFIWATIAFSIASLLCGIAQSMGMLVVSRALQGFVAGPMYPITQSLLVSIYPREKRGQALALLAMITVVAPIAGPILGGWITDNYSWEWIFLINVPLGVIAAVIVGGQLRHRVEQVEKPKMDYVGLVTLVIGVGCLQLLLDLGNEEDWFASTKIVVLACVAAVALAVFLIWELTDKDPIVDLRLLRHRNFRAGTLAMIVGYAAFFSVALMIPQWLQRDMGYTAIWAGLATAPLGFLPILLAPLLGKFGHKVDMRLLATIAFFVLSMTSFMRSGFNLQVDFAHVAGVQLLMGMGLALFFMPVLQILLSDLDGREVAAGSGLATFLRTLGGSFAASLTTWLWARRTQQHHAGLTEHISLYDPGMQAQVTAMGQGDLQHGAAVLDNMIVHQASQMGFNDIFLLLGWVFLAIIVFVWMAKPPFGAGGGAAAAGGH</sequence>
<evidence type="ECO:0000259" key="10">
    <source>
        <dbReference type="PROSITE" id="PS50850"/>
    </source>
</evidence>